<keyword evidence="1" id="KW-0812">Transmembrane</keyword>
<feature type="transmembrane region" description="Helical" evidence="1">
    <location>
        <begin position="156"/>
        <end position="172"/>
    </location>
</feature>
<dbReference type="EMBL" id="LTDF01000172">
    <property type="protein sequence ID" value="KXT41279.1"/>
    <property type="molecule type" value="Genomic_DNA"/>
</dbReference>
<feature type="transmembrane region" description="Helical" evidence="1">
    <location>
        <begin position="267"/>
        <end position="288"/>
    </location>
</feature>
<reference evidence="3 4" key="1">
    <citation type="submission" date="2016-02" db="EMBL/GenBank/DDBJ databases">
        <authorList>
            <person name="Wen L."/>
            <person name="He K."/>
            <person name="Yang H."/>
        </authorList>
    </citation>
    <scope>NUCLEOTIDE SEQUENCE [LARGE SCALE GENOMIC DNA]</scope>
    <source>
        <strain evidence="3 4">KLE1704</strain>
    </source>
</reference>
<proteinExistence type="predicted"/>
<feature type="transmembrane region" description="Helical" evidence="1">
    <location>
        <begin position="244"/>
        <end position="261"/>
    </location>
</feature>
<comment type="caution">
    <text evidence="3">The sequence shown here is derived from an EMBL/GenBank/DDBJ whole genome shotgun (WGS) entry which is preliminary data.</text>
</comment>
<evidence type="ECO:0000313" key="3">
    <source>
        <dbReference type="EMBL" id="KXT41279.1"/>
    </source>
</evidence>
<dbReference type="Pfam" id="PF01757">
    <property type="entry name" value="Acyl_transf_3"/>
    <property type="match status" value="1"/>
</dbReference>
<feature type="transmembrane region" description="Helical" evidence="1">
    <location>
        <begin position="118"/>
        <end position="136"/>
    </location>
</feature>
<organism evidence="3">
    <name type="scientific">Bacteroides intestinalis</name>
    <dbReference type="NCBI Taxonomy" id="329854"/>
    <lineage>
        <taxon>Bacteria</taxon>
        <taxon>Pseudomonadati</taxon>
        <taxon>Bacteroidota</taxon>
        <taxon>Bacteroidia</taxon>
        <taxon>Bacteroidales</taxon>
        <taxon>Bacteroidaceae</taxon>
        <taxon>Bacteroides</taxon>
    </lineage>
</organism>
<protein>
    <submittedName>
        <fullName evidence="3">Acyltransferase</fullName>
    </submittedName>
</protein>
<keyword evidence="3" id="KW-0012">Acyltransferase</keyword>
<feature type="transmembrane region" description="Helical" evidence="1">
    <location>
        <begin position="20"/>
        <end position="38"/>
    </location>
</feature>
<evidence type="ECO:0000313" key="4">
    <source>
        <dbReference type="Proteomes" id="UP000070319"/>
    </source>
</evidence>
<feature type="transmembrane region" description="Helical" evidence="1">
    <location>
        <begin position="50"/>
        <end position="69"/>
    </location>
</feature>
<keyword evidence="1" id="KW-1133">Transmembrane helix</keyword>
<dbReference type="PATRIC" id="fig|329854.7.peg.5056"/>
<dbReference type="InterPro" id="IPR050879">
    <property type="entry name" value="Acyltransferase_3"/>
</dbReference>
<dbReference type="AlphaFoldDB" id="A0A139KQ10"/>
<feature type="transmembrane region" description="Helical" evidence="1">
    <location>
        <begin position="309"/>
        <end position="327"/>
    </location>
</feature>
<gene>
    <name evidence="3" type="ORF">HMPREF2531_04984</name>
</gene>
<keyword evidence="1" id="KW-0472">Membrane</keyword>
<feature type="transmembrane region" description="Helical" evidence="1">
    <location>
        <begin position="179"/>
        <end position="199"/>
    </location>
</feature>
<feature type="transmembrane region" description="Helical" evidence="1">
    <location>
        <begin position="89"/>
        <end position="106"/>
    </location>
</feature>
<dbReference type="Proteomes" id="UP000070319">
    <property type="component" value="Unassembled WGS sequence"/>
</dbReference>
<dbReference type="GO" id="GO:0016747">
    <property type="term" value="F:acyltransferase activity, transferring groups other than amino-acyl groups"/>
    <property type="evidence" value="ECO:0007669"/>
    <property type="project" value="InterPro"/>
</dbReference>
<keyword evidence="3" id="KW-0808">Transferase</keyword>
<dbReference type="PANTHER" id="PTHR23028:SF134">
    <property type="entry name" value="PUTATIVE (AFU_ORTHOLOGUE AFUA_4G08520)-RELATED"/>
    <property type="match status" value="1"/>
</dbReference>
<feature type="transmembrane region" description="Helical" evidence="1">
    <location>
        <begin position="339"/>
        <end position="357"/>
    </location>
</feature>
<feature type="domain" description="Acyltransferase 3" evidence="2">
    <location>
        <begin position="16"/>
        <end position="353"/>
    </location>
</feature>
<dbReference type="PANTHER" id="PTHR23028">
    <property type="entry name" value="ACETYLTRANSFERASE"/>
    <property type="match status" value="1"/>
</dbReference>
<evidence type="ECO:0000259" key="2">
    <source>
        <dbReference type="Pfam" id="PF01757"/>
    </source>
</evidence>
<feature type="transmembrane region" description="Helical" evidence="1">
    <location>
        <begin position="214"/>
        <end position="232"/>
    </location>
</feature>
<sequence>MNTQTTYLASKPHYEILDGLRGVAAVMVVAFHLLEAHSGGNHLAQIINHGYLAVDFFFMLSGFVIGYAYDDRWNRMSIGTFFKRRVIRLHPMVIMGSIIGALFFFLQKSPCFPNMDNVSVGTVLIIMLYGCTLLPLPLKWDIRGWTEMHPLNGPAWSLYYEYIGNILYALFVRKFNKVALSILVFLAACATLHLCLTAPNGDIVGGWALNWEQQYVGFVRLLYPFFAGLLLSRLGWLIRVKKRAFWWCSLMIVIVLSVPRIGGEDGFWMNGLYEALCIIFIFPVIVSMGAGGKVTGKRSVGICKFLGDISYPVYITHYPLIYTYTAWACNNNATITEGLPYMILTFVGAFVLAYACLKLYDEPVRKWLTNRFLKGMRKAK</sequence>
<name>A0A139KQ10_9BACE</name>
<dbReference type="RefSeq" id="WP_061438145.1">
    <property type="nucleotide sequence ID" value="NZ_KQ968739.1"/>
</dbReference>
<evidence type="ECO:0000256" key="1">
    <source>
        <dbReference type="SAM" id="Phobius"/>
    </source>
</evidence>
<dbReference type="InterPro" id="IPR002656">
    <property type="entry name" value="Acyl_transf_3_dom"/>
</dbReference>
<accession>A0A139KQ10</accession>